<gene>
    <name evidence="6" type="primary">tilS</name>
    <name evidence="8" type="ORF">SBA_ch1_15140</name>
</gene>
<evidence type="ECO:0000256" key="4">
    <source>
        <dbReference type="ARBA" id="ARBA00022840"/>
    </source>
</evidence>
<accession>A0ABM7G439</accession>
<keyword evidence="3 6" id="KW-0547">Nucleotide-binding</keyword>
<dbReference type="PANTHER" id="PTHR43033">
    <property type="entry name" value="TRNA(ILE)-LYSIDINE SYNTHASE-RELATED"/>
    <property type="match status" value="1"/>
</dbReference>
<dbReference type="EC" id="6.3.4.19" evidence="6"/>
<feature type="domain" description="tRNA(Ile)-lysidine/2-thiocytidine synthase N-terminal" evidence="7">
    <location>
        <begin position="30"/>
        <end position="204"/>
    </location>
</feature>
<dbReference type="PANTHER" id="PTHR43033:SF1">
    <property type="entry name" value="TRNA(ILE)-LYSIDINE SYNTHASE-RELATED"/>
    <property type="match status" value="1"/>
</dbReference>
<keyword evidence="2 6" id="KW-0819">tRNA processing</keyword>
<evidence type="ECO:0000256" key="6">
    <source>
        <dbReference type="HAMAP-Rule" id="MF_01161"/>
    </source>
</evidence>
<dbReference type="InterPro" id="IPR012094">
    <property type="entry name" value="tRNA_Ile_lys_synt"/>
</dbReference>
<keyword evidence="9" id="KW-1185">Reference proteome</keyword>
<dbReference type="HAMAP" id="MF_01161">
    <property type="entry name" value="tRNA_Ile_lys_synt"/>
    <property type="match status" value="1"/>
</dbReference>
<name>A0ABM7G439_9SPHN</name>
<dbReference type="InterPro" id="IPR014729">
    <property type="entry name" value="Rossmann-like_a/b/a_fold"/>
</dbReference>
<comment type="subcellular location">
    <subcellularLocation>
        <location evidence="6">Cytoplasm</location>
    </subcellularLocation>
</comment>
<evidence type="ECO:0000256" key="5">
    <source>
        <dbReference type="ARBA" id="ARBA00048539"/>
    </source>
</evidence>
<comment type="function">
    <text evidence="6">Ligates lysine onto the cytidine present at position 34 of the AUA codon-specific tRNA(Ile) that contains the anticodon CAU, in an ATP-dependent manner. Cytidine is converted to lysidine, thus changing the amino acid specificity of the tRNA from methionine to isoleucine.</text>
</comment>
<keyword evidence="4 6" id="KW-0067">ATP-binding</keyword>
<organism evidence="8 9">
    <name type="scientific">Sphingomonas bisphenolicum</name>
    <dbReference type="NCBI Taxonomy" id="296544"/>
    <lineage>
        <taxon>Bacteria</taxon>
        <taxon>Pseudomonadati</taxon>
        <taxon>Pseudomonadota</taxon>
        <taxon>Alphaproteobacteria</taxon>
        <taxon>Sphingomonadales</taxon>
        <taxon>Sphingomonadaceae</taxon>
        <taxon>Sphingomonas</taxon>
    </lineage>
</organism>
<dbReference type="InterPro" id="IPR012795">
    <property type="entry name" value="tRNA_Ile_lys_synt_N"/>
</dbReference>
<evidence type="ECO:0000256" key="2">
    <source>
        <dbReference type="ARBA" id="ARBA00022694"/>
    </source>
</evidence>
<keyword evidence="6" id="KW-0963">Cytoplasm</keyword>
<dbReference type="NCBIfam" id="TIGR02432">
    <property type="entry name" value="lysidine_TilS_N"/>
    <property type="match status" value="1"/>
</dbReference>
<evidence type="ECO:0000313" key="8">
    <source>
        <dbReference type="EMBL" id="BBF69314.1"/>
    </source>
</evidence>
<comment type="similarity">
    <text evidence="6">Belongs to the tRNA(Ile)-lysidine synthase family.</text>
</comment>
<proteinExistence type="inferred from homology"/>
<dbReference type="SUPFAM" id="SSF52402">
    <property type="entry name" value="Adenine nucleotide alpha hydrolases-like"/>
    <property type="match status" value="1"/>
</dbReference>
<protein>
    <recommendedName>
        <fullName evidence="6">tRNA(Ile)-lysidine synthase</fullName>
        <ecNumber evidence="6">6.3.4.19</ecNumber>
    </recommendedName>
    <alternativeName>
        <fullName evidence="6">tRNA(Ile)-2-lysyl-cytidine synthase</fullName>
    </alternativeName>
    <alternativeName>
        <fullName evidence="6">tRNA(Ile)-lysidine synthetase</fullName>
    </alternativeName>
</protein>
<dbReference type="Pfam" id="PF01171">
    <property type="entry name" value="ATP_bind_3"/>
    <property type="match status" value="1"/>
</dbReference>
<dbReference type="Proteomes" id="UP001059971">
    <property type="component" value="Chromosome 1"/>
</dbReference>
<dbReference type="InterPro" id="IPR011063">
    <property type="entry name" value="TilS/TtcA_N"/>
</dbReference>
<dbReference type="RefSeq" id="WP_261936426.1">
    <property type="nucleotide sequence ID" value="NZ_AP018817.1"/>
</dbReference>
<comment type="catalytic activity">
    <reaction evidence="5 6">
        <text>cytidine(34) in tRNA(Ile2) + L-lysine + ATP = lysidine(34) in tRNA(Ile2) + AMP + diphosphate + H(+)</text>
        <dbReference type="Rhea" id="RHEA:43744"/>
        <dbReference type="Rhea" id="RHEA-COMP:10625"/>
        <dbReference type="Rhea" id="RHEA-COMP:10670"/>
        <dbReference type="ChEBI" id="CHEBI:15378"/>
        <dbReference type="ChEBI" id="CHEBI:30616"/>
        <dbReference type="ChEBI" id="CHEBI:32551"/>
        <dbReference type="ChEBI" id="CHEBI:33019"/>
        <dbReference type="ChEBI" id="CHEBI:82748"/>
        <dbReference type="ChEBI" id="CHEBI:83665"/>
        <dbReference type="ChEBI" id="CHEBI:456215"/>
        <dbReference type="EC" id="6.3.4.19"/>
    </reaction>
</comment>
<evidence type="ECO:0000256" key="1">
    <source>
        <dbReference type="ARBA" id="ARBA00022598"/>
    </source>
</evidence>
<feature type="binding site" evidence="6">
    <location>
        <begin position="35"/>
        <end position="40"/>
    </location>
    <ligand>
        <name>ATP</name>
        <dbReference type="ChEBI" id="CHEBI:30616"/>
    </ligand>
</feature>
<comment type="domain">
    <text evidence="6">The N-terminal region contains the highly conserved SGGXDS motif, predicted to be a P-loop motif involved in ATP binding.</text>
</comment>
<evidence type="ECO:0000313" key="9">
    <source>
        <dbReference type="Proteomes" id="UP001059971"/>
    </source>
</evidence>
<evidence type="ECO:0000259" key="7">
    <source>
        <dbReference type="Pfam" id="PF01171"/>
    </source>
</evidence>
<dbReference type="EMBL" id="AP018817">
    <property type="protein sequence ID" value="BBF69314.1"/>
    <property type="molecule type" value="Genomic_DNA"/>
</dbReference>
<dbReference type="CDD" id="cd01992">
    <property type="entry name" value="TilS_N"/>
    <property type="match status" value="1"/>
</dbReference>
<sequence length="321" mass="34274">MQLSSDATALVARLDAATRALVGDDRAARFGVAVSGGPDSMALLWLAVRAFPDRVAAVTVDHQLRAESADEAAMVARWCADRGIAHATLTPDRPVAGNVQAWARALRYRLIEAWRAGQGIDWVMTAHHADDQLETMLMRLNRGSGVGGLAGVRARSASGAGRVIRPLLGVRKATLQALADGEGLPHVHDPSNADPRFDRAALRTALSQAPWLDVEAAARSAAALAEADMAIGWSVAALAAEHVRADGAGWRLERTDLPREYLRRLLLLMLERGEAQPPRGDSLDRAMAAAMAGGQASMGDWLLKGGTQWTLHPAPPRRTPQ</sequence>
<keyword evidence="1 6" id="KW-0436">Ligase</keyword>
<reference evidence="8" key="1">
    <citation type="submission" date="2018-07" db="EMBL/GenBank/DDBJ databases">
        <title>Complete genome sequence of Sphingomonas bisphenolicum strain AO1, a bisphenol A degradative bacterium isolated from Japanese farm field.</title>
        <authorList>
            <person name="Murakami M."/>
            <person name="Koh M."/>
            <person name="Koba S."/>
            <person name="Matsumura Y."/>
        </authorList>
    </citation>
    <scope>NUCLEOTIDE SEQUENCE</scope>
    <source>
        <strain evidence="8">AO1</strain>
    </source>
</reference>
<evidence type="ECO:0000256" key="3">
    <source>
        <dbReference type="ARBA" id="ARBA00022741"/>
    </source>
</evidence>
<dbReference type="Gene3D" id="3.40.50.620">
    <property type="entry name" value="HUPs"/>
    <property type="match status" value="1"/>
</dbReference>